<sequence>MENKIPKKRDSKWVKKLKQKIYTWHRTIGIITVIPVIFWCLSGIMHPFMAHFFKPTIANERLEKTTIAPGDIPLSIQTVLAKNNLKQIKNFRIVSFNNGHFYQVKTVDNMLHYYNAATAAELANGDAKYAEYLSRYFLDDQKSKVVSSEVLTEFDSQYKYVNRYLPVYKLSFERDDEMQVYVETSSSKLATFNPKSRQFFIWFFDVFHNWSFLDAITNNAIRVWTMILLLSIIVLSALSGIVIYGLFWKVFKKQVPTADATTKLRFNHRKIGIAVAFVTLTFALSGAYHAFSKLKPNNLSSMVYEPTIDVAKLSLENNKLVIDWTAFLNSSIIQLKNDVYYQVVLKGEEKQSKTIYINAKNGTINKNTELEYVEFLAHHFSDKLNGKGACCDMQEPEECEASTDISEAKILETKTLYDFEKREYGFVNKRLPVVKLAYDTPEKATYYIEPSSSHLAAVITNSERLEGYSFAIFHKFLFMDWAGKGIRDLVTVIAAMGLLTVCILGLLLFLRKNK</sequence>
<evidence type="ECO:0000256" key="1">
    <source>
        <dbReference type="SAM" id="Phobius"/>
    </source>
</evidence>
<feature type="transmembrane region" description="Helical" evidence="1">
    <location>
        <begin position="223"/>
        <end position="251"/>
    </location>
</feature>
<name>G2Z2Q4_FLABF</name>
<dbReference type="Proteomes" id="UP000009186">
    <property type="component" value="Chromosome"/>
</dbReference>
<gene>
    <name evidence="2" type="ordered locus">FBFL15_2210</name>
</gene>
<proteinExistence type="predicted"/>
<dbReference type="eggNOG" id="COG3182">
    <property type="taxonomic scope" value="Bacteria"/>
</dbReference>
<dbReference type="EMBL" id="FQ859183">
    <property type="protein sequence ID" value="CCB70230.1"/>
    <property type="molecule type" value="Genomic_DNA"/>
</dbReference>
<dbReference type="HOGENOM" id="CLU_043919_0_0_10"/>
<keyword evidence="3" id="KW-1185">Reference proteome</keyword>
<dbReference type="KEGG" id="fbr:FBFL15_2210"/>
<dbReference type="PANTHER" id="PTHR34219:SF3">
    <property type="entry name" value="BLL7967 PROTEIN"/>
    <property type="match status" value="1"/>
</dbReference>
<keyword evidence="1" id="KW-0472">Membrane</keyword>
<feature type="transmembrane region" description="Helical" evidence="1">
    <location>
        <begin position="489"/>
        <end position="510"/>
    </location>
</feature>
<evidence type="ECO:0008006" key="4">
    <source>
        <dbReference type="Google" id="ProtNLM"/>
    </source>
</evidence>
<evidence type="ECO:0000313" key="2">
    <source>
        <dbReference type="EMBL" id="CCB70230.1"/>
    </source>
</evidence>
<protein>
    <recommendedName>
        <fullName evidence="4">PepSY domain-containing protein</fullName>
    </recommendedName>
</protein>
<feature type="transmembrane region" description="Helical" evidence="1">
    <location>
        <begin position="21"/>
        <end position="45"/>
    </location>
</feature>
<keyword evidence="1" id="KW-0812">Transmembrane</keyword>
<dbReference type="PANTHER" id="PTHR34219">
    <property type="entry name" value="IRON-REGULATED INNER MEMBRANE PROTEIN-RELATED"/>
    <property type="match status" value="1"/>
</dbReference>
<dbReference type="Pfam" id="PF03929">
    <property type="entry name" value="PepSY_TM"/>
    <property type="match status" value="1"/>
</dbReference>
<keyword evidence="1" id="KW-1133">Transmembrane helix</keyword>
<organism evidence="2 3">
    <name type="scientific">Flavobacterium branchiophilum (strain FL-15)</name>
    <dbReference type="NCBI Taxonomy" id="1034807"/>
    <lineage>
        <taxon>Bacteria</taxon>
        <taxon>Pseudomonadati</taxon>
        <taxon>Bacteroidota</taxon>
        <taxon>Flavobacteriia</taxon>
        <taxon>Flavobacteriales</taxon>
        <taxon>Flavobacteriaceae</taxon>
        <taxon>Flavobacterium</taxon>
    </lineage>
</organism>
<accession>G2Z2Q4</accession>
<evidence type="ECO:0000313" key="3">
    <source>
        <dbReference type="Proteomes" id="UP000009186"/>
    </source>
</evidence>
<dbReference type="AlphaFoldDB" id="G2Z2Q4"/>
<feature type="transmembrane region" description="Helical" evidence="1">
    <location>
        <begin position="271"/>
        <end position="291"/>
    </location>
</feature>
<dbReference type="InterPro" id="IPR005625">
    <property type="entry name" value="PepSY-ass_TM"/>
</dbReference>
<dbReference type="STRING" id="1034807.FBFL15_2210"/>
<reference evidence="2 3" key="1">
    <citation type="journal article" date="2011" name="Appl. Environ. Microbiol.">
        <title>Complete genome sequence of the fish pathogen Flavobacterium branchiophilum.</title>
        <authorList>
            <consortium name="1:IP"/>
            <consortium name="Microbial Evolutionary Genomics,F-75015 Paris"/>
            <consortium name="France 2:CNRS"/>
            <consortium name="URA2171"/>
            <consortium name="F-75015 Paris,France 3:Unite de Virologie et Immunologie Mol."/>
            <consortium name="INRA,78352 Jouy en Josas Cedex"/>
            <consortium name="France. 4:Unite de Mathemathique"/>
            <consortium name="Informatique et Genome,INRA"/>
            <consortium name="78352 Jouy en Josas Cedex"/>
            <consortium name="France. 5:CEA/Genoscope"/>
            <consortium name="Evry"/>
            <consortium name="France"/>
            <person name="Touchon M."/>
            <person name="Barbier P."/>
            <person name="Bernardet J.F."/>
            <person name="Loux V."/>
            <person name="Vacherie B."/>
            <person name="Barbe V."/>
            <person name="Rocha E.P."/>
            <person name="Duchaud E."/>
        </authorList>
    </citation>
    <scope>NUCLEOTIDE SEQUENCE [LARGE SCALE GENOMIC DNA]</scope>
    <source>
        <strain evidence="2 3">FL-15</strain>
    </source>
</reference>